<evidence type="ECO:0000313" key="2">
    <source>
        <dbReference type="Proteomes" id="UP000280073"/>
    </source>
</evidence>
<evidence type="ECO:0000313" key="1">
    <source>
        <dbReference type="EMBL" id="RSR45817.1"/>
    </source>
</evidence>
<gene>
    <name evidence="1" type="ORF">EA686_20330</name>
</gene>
<protein>
    <submittedName>
        <fullName evidence="1">Flavohemoprotein</fullName>
    </submittedName>
</protein>
<reference evidence="1 2" key="1">
    <citation type="submission" date="2018-10" db="EMBL/GenBank/DDBJ databases">
        <title>GWAS and RNA-Seq identify cryptic mechanisms of antimicrobial resistance in Acinetobacter baumannii.</title>
        <authorList>
            <person name="Sahl J.W."/>
        </authorList>
    </citation>
    <scope>NUCLEOTIDE SEQUENCE [LARGE SCALE GENOMIC DNA]</scope>
    <source>
        <strain evidence="1 2">TG28175</strain>
    </source>
</reference>
<dbReference type="EMBL" id="RFDI01001348">
    <property type="protein sequence ID" value="RSR45817.1"/>
    <property type="molecule type" value="Genomic_DNA"/>
</dbReference>
<comment type="caution">
    <text evidence="1">The sequence shown here is derived from an EMBL/GenBank/DDBJ whole genome shotgun (WGS) entry which is preliminary data.</text>
</comment>
<feature type="non-terminal residue" evidence="1">
    <location>
        <position position="1"/>
    </location>
</feature>
<dbReference type="InterPro" id="IPR017938">
    <property type="entry name" value="Riboflavin_synthase-like_b-brl"/>
</dbReference>
<accession>A0A3R9S128</accession>
<dbReference type="AlphaFoldDB" id="A0A3R9S128"/>
<proteinExistence type="predicted"/>
<sequence length="60" mass="6959">VPNQQLEQPKAFKFTEAQEDNTYHFDVQPEEDHTEFSVSNILLEHYRVGDQVQVSAPLTL</sequence>
<organism evidence="1 2">
    <name type="scientific">Acinetobacter baumannii</name>
    <dbReference type="NCBI Taxonomy" id="470"/>
    <lineage>
        <taxon>Bacteria</taxon>
        <taxon>Pseudomonadati</taxon>
        <taxon>Pseudomonadota</taxon>
        <taxon>Gammaproteobacteria</taxon>
        <taxon>Moraxellales</taxon>
        <taxon>Moraxellaceae</taxon>
        <taxon>Acinetobacter</taxon>
        <taxon>Acinetobacter calcoaceticus/baumannii complex</taxon>
    </lineage>
</organism>
<dbReference type="Gene3D" id="2.40.30.10">
    <property type="entry name" value="Translation factors"/>
    <property type="match status" value="1"/>
</dbReference>
<dbReference type="SUPFAM" id="SSF63380">
    <property type="entry name" value="Riboflavin synthase domain-like"/>
    <property type="match status" value="1"/>
</dbReference>
<dbReference type="Proteomes" id="UP000280073">
    <property type="component" value="Unassembled WGS sequence"/>
</dbReference>
<name>A0A3R9S128_ACIBA</name>